<evidence type="ECO:0000313" key="2">
    <source>
        <dbReference type="Proteomes" id="UP000324800"/>
    </source>
</evidence>
<sequence length="159" mass="17697">VRWGVGGCFCDIDLGIRFSFDSGLQLRPAVILSESIVSICEVLGPITVSVIDWYIWGCMLMNPATPSPIFSNPGMYDPLCKIRPSFEVVGQSKKKGDYVLHTSTSNQFHYSSERFRSLGLGIGIGRQFLGGQKKVGRSLFGYEWFRPGATSIILFNKNY</sequence>
<feature type="non-terminal residue" evidence="1">
    <location>
        <position position="1"/>
    </location>
</feature>
<name>A0A5J4UH13_9EUKA</name>
<dbReference type="AlphaFoldDB" id="A0A5J4UH13"/>
<protein>
    <submittedName>
        <fullName evidence="1">Uncharacterized protein</fullName>
    </submittedName>
</protein>
<accession>A0A5J4UH13</accession>
<comment type="caution">
    <text evidence="1">The sequence shown here is derived from an EMBL/GenBank/DDBJ whole genome shotgun (WGS) entry which is preliminary data.</text>
</comment>
<organism evidence="1 2">
    <name type="scientific">Streblomastix strix</name>
    <dbReference type="NCBI Taxonomy" id="222440"/>
    <lineage>
        <taxon>Eukaryota</taxon>
        <taxon>Metamonada</taxon>
        <taxon>Preaxostyla</taxon>
        <taxon>Oxymonadida</taxon>
        <taxon>Streblomastigidae</taxon>
        <taxon>Streblomastix</taxon>
    </lineage>
</organism>
<dbReference type="Proteomes" id="UP000324800">
    <property type="component" value="Unassembled WGS sequence"/>
</dbReference>
<gene>
    <name evidence="1" type="ORF">EZS28_035101</name>
</gene>
<evidence type="ECO:0000313" key="1">
    <source>
        <dbReference type="EMBL" id="KAA6369371.1"/>
    </source>
</evidence>
<proteinExistence type="predicted"/>
<reference evidence="1 2" key="1">
    <citation type="submission" date="2019-03" db="EMBL/GenBank/DDBJ databases">
        <title>Single cell metagenomics reveals metabolic interactions within the superorganism composed of flagellate Streblomastix strix and complex community of Bacteroidetes bacteria on its surface.</title>
        <authorList>
            <person name="Treitli S.C."/>
            <person name="Kolisko M."/>
            <person name="Husnik F."/>
            <person name="Keeling P."/>
            <person name="Hampl V."/>
        </authorList>
    </citation>
    <scope>NUCLEOTIDE SEQUENCE [LARGE SCALE GENOMIC DNA]</scope>
    <source>
        <strain evidence="1">ST1C</strain>
    </source>
</reference>
<dbReference type="EMBL" id="SNRW01016439">
    <property type="protein sequence ID" value="KAA6369371.1"/>
    <property type="molecule type" value="Genomic_DNA"/>
</dbReference>